<name>A0A1G9M8V4_9FIRM</name>
<keyword evidence="1" id="KW-0446">Lipid-binding</keyword>
<keyword evidence="3" id="KW-1185">Reference proteome</keyword>
<dbReference type="RefSeq" id="WP_092724818.1">
    <property type="nucleotide sequence ID" value="NZ_FNGW01000003.1"/>
</dbReference>
<sequence>MSNIKIICDTMNDLPEKIMDKYDVDILPATIIFEGKEYKAGVDIDTDDFYKLLRNSESIPSTSQITYITYKEIFEKYVNEGKTILYMAGSSTASGIYQSATIAKNDIDGDVHIFDTYSLSVGGGMLIYEAAKMVEQGHDIEYIINKLEEYKNKVNVYFSVDSLDYLHKGGRISGTKAAIGTLLNIKPILKIEGGLVNQVSQVRGTKKIIPKLIEELKLQIGEDFSGKDVYVGYGDDLELRDKFIEIVKKELSPKNVHTFRIGSCVACHSGPSVFGLACLDK</sequence>
<dbReference type="PANTHER" id="PTHR33434:SF2">
    <property type="entry name" value="FATTY ACID-BINDING PROTEIN TM_1468"/>
    <property type="match status" value="1"/>
</dbReference>
<dbReference type="EMBL" id="FNGW01000003">
    <property type="protein sequence ID" value="SDL70105.1"/>
    <property type="molecule type" value="Genomic_DNA"/>
</dbReference>
<dbReference type="Gene3D" id="3.40.50.10170">
    <property type="match status" value="1"/>
</dbReference>
<protein>
    <submittedName>
        <fullName evidence="2">EDD domain protein, DegV family</fullName>
    </submittedName>
</protein>
<gene>
    <name evidence="2" type="ORF">SAMN04515677_103106</name>
</gene>
<dbReference type="Pfam" id="PF02645">
    <property type="entry name" value="DegV"/>
    <property type="match status" value="1"/>
</dbReference>
<dbReference type="Gene3D" id="3.30.1180.10">
    <property type="match status" value="1"/>
</dbReference>
<dbReference type="InterPro" id="IPR043168">
    <property type="entry name" value="DegV_C"/>
</dbReference>
<dbReference type="STRING" id="1121325.SAMN04515677_103106"/>
<organism evidence="2 3">
    <name type="scientific">Romboutsia lituseburensis DSM 797</name>
    <dbReference type="NCBI Taxonomy" id="1121325"/>
    <lineage>
        <taxon>Bacteria</taxon>
        <taxon>Bacillati</taxon>
        <taxon>Bacillota</taxon>
        <taxon>Clostridia</taxon>
        <taxon>Peptostreptococcales</taxon>
        <taxon>Peptostreptococcaceae</taxon>
        <taxon>Romboutsia</taxon>
    </lineage>
</organism>
<dbReference type="PROSITE" id="PS51482">
    <property type="entry name" value="DEGV"/>
    <property type="match status" value="1"/>
</dbReference>
<dbReference type="Proteomes" id="UP000199068">
    <property type="component" value="Unassembled WGS sequence"/>
</dbReference>
<evidence type="ECO:0000313" key="2">
    <source>
        <dbReference type="EMBL" id="SDL70105.1"/>
    </source>
</evidence>
<dbReference type="InterPro" id="IPR003797">
    <property type="entry name" value="DegV"/>
</dbReference>
<dbReference type="NCBIfam" id="TIGR00762">
    <property type="entry name" value="DegV"/>
    <property type="match status" value="1"/>
</dbReference>
<accession>A0A1G9M8V4</accession>
<dbReference type="InterPro" id="IPR050270">
    <property type="entry name" value="DegV_domain_contain"/>
</dbReference>
<proteinExistence type="predicted"/>
<evidence type="ECO:0000313" key="3">
    <source>
        <dbReference type="Proteomes" id="UP000199068"/>
    </source>
</evidence>
<evidence type="ECO:0000256" key="1">
    <source>
        <dbReference type="ARBA" id="ARBA00023121"/>
    </source>
</evidence>
<dbReference type="AlphaFoldDB" id="A0A1G9M8V4"/>
<dbReference type="SUPFAM" id="SSF82549">
    <property type="entry name" value="DAK1/DegV-like"/>
    <property type="match status" value="1"/>
</dbReference>
<dbReference type="GO" id="GO:0008289">
    <property type="term" value="F:lipid binding"/>
    <property type="evidence" value="ECO:0007669"/>
    <property type="project" value="UniProtKB-KW"/>
</dbReference>
<reference evidence="2 3" key="1">
    <citation type="submission" date="2016-10" db="EMBL/GenBank/DDBJ databases">
        <authorList>
            <person name="de Groot N.N."/>
        </authorList>
    </citation>
    <scope>NUCLEOTIDE SEQUENCE [LARGE SCALE GENOMIC DNA]</scope>
    <source>
        <strain evidence="2 3">DSM 797</strain>
    </source>
</reference>
<dbReference type="PANTHER" id="PTHR33434">
    <property type="entry name" value="DEGV DOMAIN-CONTAINING PROTEIN DR_1986-RELATED"/>
    <property type="match status" value="1"/>
</dbReference>